<keyword evidence="5" id="KW-1185">Reference proteome</keyword>
<protein>
    <recommendedName>
        <fullName evidence="6">Tim44-like domain-containing protein</fullName>
    </recommendedName>
</protein>
<dbReference type="EMBL" id="JADGIZ020000002">
    <property type="protein sequence ID" value="KAL2919667.1"/>
    <property type="molecule type" value="Genomic_DNA"/>
</dbReference>
<evidence type="ECO:0000313" key="4">
    <source>
        <dbReference type="EMBL" id="KAL2919667.1"/>
    </source>
</evidence>
<dbReference type="PANTHER" id="PTHR28554">
    <property type="entry name" value="39S RIBOSOMAL PROTEIN L45, MITOCHONDRIAL"/>
    <property type="match status" value="1"/>
</dbReference>
<reference evidence="4 5" key="1">
    <citation type="submission" date="2023-09" db="EMBL/GenBank/DDBJ databases">
        <title>Pangenome analysis of Batrachochytrium dendrobatidis and related Chytrids.</title>
        <authorList>
            <person name="Yacoub M.N."/>
            <person name="Stajich J.E."/>
            <person name="James T.Y."/>
        </authorList>
    </citation>
    <scope>NUCLEOTIDE SEQUENCE [LARGE SCALE GENOMIC DNA]</scope>
    <source>
        <strain evidence="4 5">JEL0888</strain>
    </source>
</reference>
<dbReference type="PANTHER" id="PTHR28554:SF1">
    <property type="entry name" value="LARGE RIBOSOMAL SUBUNIT PROTEIN ML45"/>
    <property type="match status" value="1"/>
</dbReference>
<dbReference type="InterPro" id="IPR051975">
    <property type="entry name" value="mtLSU_mL45"/>
</dbReference>
<evidence type="ECO:0000256" key="1">
    <source>
        <dbReference type="ARBA" id="ARBA00004173"/>
    </source>
</evidence>
<name>A0ABR4NJF3_9FUNG</name>
<keyword evidence="3" id="KW-0496">Mitochondrion</keyword>
<evidence type="ECO:0000256" key="2">
    <source>
        <dbReference type="ARBA" id="ARBA00022946"/>
    </source>
</evidence>
<accession>A0ABR4NJF3</accession>
<dbReference type="Proteomes" id="UP001527925">
    <property type="component" value="Unassembled WGS sequence"/>
</dbReference>
<comment type="caution">
    <text evidence="4">The sequence shown here is derived from an EMBL/GenBank/DDBJ whole genome shotgun (WGS) entry which is preliminary data.</text>
</comment>
<evidence type="ECO:0008006" key="6">
    <source>
        <dbReference type="Google" id="ProtNLM"/>
    </source>
</evidence>
<dbReference type="Gene3D" id="3.10.450.240">
    <property type="match status" value="1"/>
</dbReference>
<organism evidence="4 5">
    <name type="scientific">Polyrhizophydium stewartii</name>
    <dbReference type="NCBI Taxonomy" id="2732419"/>
    <lineage>
        <taxon>Eukaryota</taxon>
        <taxon>Fungi</taxon>
        <taxon>Fungi incertae sedis</taxon>
        <taxon>Chytridiomycota</taxon>
        <taxon>Chytridiomycota incertae sedis</taxon>
        <taxon>Chytridiomycetes</taxon>
        <taxon>Rhizophydiales</taxon>
        <taxon>Rhizophydiales incertae sedis</taxon>
        <taxon>Polyrhizophydium</taxon>
    </lineage>
</organism>
<comment type="subcellular location">
    <subcellularLocation>
        <location evidence="1">Mitochondrion</location>
    </subcellularLocation>
</comment>
<gene>
    <name evidence="4" type="ORF">HK105_200581</name>
</gene>
<evidence type="ECO:0000256" key="3">
    <source>
        <dbReference type="ARBA" id="ARBA00023128"/>
    </source>
</evidence>
<proteinExistence type="predicted"/>
<evidence type="ECO:0000313" key="5">
    <source>
        <dbReference type="Proteomes" id="UP001527925"/>
    </source>
</evidence>
<sequence length="267" mass="29836">MSAISRSVLARQTGLRGPLAAAHALQRLAPARLVSPSPASAWLLSGARRFSARASSMRGRMVNAVILDRWIPPETLPAPISKANMAVLWERFKKFIFATWSVYQVRTSVKGWKPRPFALEAERMYIEMNKAFARGDRNELAKYVSDGMMAVGPDARSLPCPNKGLNRDAQKLNPEIKSMQRMGTFEWKAHGSERRPRVLHLATAKVQLENQENRLTQVTSMAVYNNGTLVGGNPDEHKSIVEYIVLEKWLDGKWGEGGWKIAGKITP</sequence>
<keyword evidence="2" id="KW-0809">Transit peptide</keyword>